<gene>
    <name evidence="2" type="ORF">KFK09_024016</name>
</gene>
<proteinExistence type="predicted"/>
<dbReference type="Pfam" id="PF12530">
    <property type="entry name" value="DUF3730"/>
    <property type="match status" value="1"/>
</dbReference>
<accession>A0A8T3ACL0</accession>
<sequence length="137" mass="15433">MKALGLHSLSSLCEADVVDFYTAWEVVAKHVNTYTEEPVVAAGLSLYCDGRALDVETYPDIARIIMLILWEVGTLRSYSSRCLWVKARTIAFQSIMYYELNLLEMLPSLASNSAMVKIIVQTILPMLHKNIKLYAPC</sequence>
<dbReference type="InterPro" id="IPR045163">
    <property type="entry name" value="Focadhesin/RST1"/>
</dbReference>
<comment type="caution">
    <text evidence="2">The sequence shown here is derived from an EMBL/GenBank/DDBJ whole genome shotgun (WGS) entry which is preliminary data.</text>
</comment>
<dbReference type="AlphaFoldDB" id="A0A8T3ACL0"/>
<organism evidence="2 3">
    <name type="scientific">Dendrobium nobile</name>
    <name type="common">Orchid</name>
    <dbReference type="NCBI Taxonomy" id="94219"/>
    <lineage>
        <taxon>Eukaryota</taxon>
        <taxon>Viridiplantae</taxon>
        <taxon>Streptophyta</taxon>
        <taxon>Embryophyta</taxon>
        <taxon>Tracheophyta</taxon>
        <taxon>Spermatophyta</taxon>
        <taxon>Magnoliopsida</taxon>
        <taxon>Liliopsida</taxon>
        <taxon>Asparagales</taxon>
        <taxon>Orchidaceae</taxon>
        <taxon>Epidendroideae</taxon>
        <taxon>Malaxideae</taxon>
        <taxon>Dendrobiinae</taxon>
        <taxon>Dendrobium</taxon>
    </lineage>
</organism>
<reference evidence="2" key="1">
    <citation type="journal article" date="2022" name="Front. Genet.">
        <title>Chromosome-Scale Assembly of the Dendrobium nobile Genome Provides Insights Into the Molecular Mechanism of the Biosynthesis of the Medicinal Active Ingredient of Dendrobium.</title>
        <authorList>
            <person name="Xu Q."/>
            <person name="Niu S.-C."/>
            <person name="Li K.-L."/>
            <person name="Zheng P.-J."/>
            <person name="Zhang X.-J."/>
            <person name="Jia Y."/>
            <person name="Liu Y."/>
            <person name="Niu Y.-X."/>
            <person name="Yu L.-H."/>
            <person name="Chen D.-F."/>
            <person name="Zhang G.-Q."/>
        </authorList>
    </citation>
    <scope>NUCLEOTIDE SEQUENCE</scope>
    <source>
        <tissue evidence="2">Leaf</tissue>
    </source>
</reference>
<keyword evidence="3" id="KW-1185">Reference proteome</keyword>
<evidence type="ECO:0000313" key="3">
    <source>
        <dbReference type="Proteomes" id="UP000829196"/>
    </source>
</evidence>
<dbReference type="Proteomes" id="UP000829196">
    <property type="component" value="Unassembled WGS sequence"/>
</dbReference>
<feature type="domain" description="DUF3730" evidence="1">
    <location>
        <begin position="2"/>
        <end position="77"/>
    </location>
</feature>
<evidence type="ECO:0000313" key="2">
    <source>
        <dbReference type="EMBL" id="KAI0493890.1"/>
    </source>
</evidence>
<name>A0A8T3ACL0_DENNO</name>
<dbReference type="OrthoDB" id="6125419at2759"/>
<evidence type="ECO:0000259" key="1">
    <source>
        <dbReference type="Pfam" id="PF12530"/>
    </source>
</evidence>
<protein>
    <recommendedName>
        <fullName evidence="1">DUF3730 domain-containing protein</fullName>
    </recommendedName>
</protein>
<dbReference type="EMBL" id="JAGYWB010000017">
    <property type="protein sequence ID" value="KAI0493890.1"/>
    <property type="molecule type" value="Genomic_DNA"/>
</dbReference>
<dbReference type="PANTHER" id="PTHR16212">
    <property type="entry name" value="FOCADHESIN FAMILY MEMBER"/>
    <property type="match status" value="1"/>
</dbReference>
<dbReference type="PANTHER" id="PTHR16212:SF4">
    <property type="entry name" value="FOCADHESIN"/>
    <property type="match status" value="1"/>
</dbReference>
<dbReference type="GO" id="GO:0060147">
    <property type="term" value="P:regulation of post-transcriptional gene silencing"/>
    <property type="evidence" value="ECO:0007669"/>
    <property type="project" value="InterPro"/>
</dbReference>
<dbReference type="InterPro" id="IPR022542">
    <property type="entry name" value="FOCAD/RST1_DUF3730"/>
</dbReference>